<reference evidence="7 8" key="1">
    <citation type="journal article" date="2018" name="Nat. Biotechnol.">
        <title>A standardized bacterial taxonomy based on genome phylogeny substantially revises the tree of life.</title>
        <authorList>
            <person name="Parks D.H."/>
            <person name="Chuvochina M."/>
            <person name="Waite D.W."/>
            <person name="Rinke C."/>
            <person name="Skarshewski A."/>
            <person name="Chaumeil P.A."/>
            <person name="Hugenholtz P."/>
        </authorList>
    </citation>
    <scope>NUCLEOTIDE SEQUENCE [LARGE SCALE GENOMIC DNA]</scope>
    <source>
        <strain evidence="7">UBA10378</strain>
    </source>
</reference>
<evidence type="ECO:0000256" key="1">
    <source>
        <dbReference type="ARBA" id="ARBA00022714"/>
    </source>
</evidence>
<dbReference type="PROSITE" id="PS51296">
    <property type="entry name" value="RIESKE"/>
    <property type="match status" value="1"/>
</dbReference>
<evidence type="ECO:0000256" key="2">
    <source>
        <dbReference type="ARBA" id="ARBA00022723"/>
    </source>
</evidence>
<sequence length="360" mass="41379">MNQINPYGYVRNCWYVAGLSKEFEKEKLTGQKIAGRRMVIWRDKDGEMTALDDRCAHKRFPLSQGRLMPDGSLECAYHGICYNTAGKCTKIPAQEDLAIPPQARVHHFPVIEQDGLVWVWPGDAERCNDRKPPRAPEIVDDAWETIDSGAMVVPANSLLLIENLLDITHFYPLHDGNIGDYENSRLPVELEEGEIDGNMYLKNIRMAENYKQPPYLVDWFEHEIVDRLHTHCLIGPAFTRVEMHNAPPGQLGTDAERGYVLMHTHTPIDERSHVWYWIVNCKADHMSKGDPTMSTCKRVASMFPDVVAEDRWALEKQQEMLEIPDEGYSELFLRTDKALRRARHIFVTMMREEMKAAAAE</sequence>
<keyword evidence="4" id="KW-0408">Iron</keyword>
<evidence type="ECO:0000313" key="7">
    <source>
        <dbReference type="EMBL" id="HBQ49414.1"/>
    </source>
</evidence>
<dbReference type="GO" id="GO:0016491">
    <property type="term" value="F:oxidoreductase activity"/>
    <property type="evidence" value="ECO:0007669"/>
    <property type="project" value="UniProtKB-KW"/>
</dbReference>
<dbReference type="PANTHER" id="PTHR21266:SF60">
    <property type="entry name" value="3-KETOSTEROID-9-ALPHA-MONOOXYGENASE, OXYGENASE COMPONENT"/>
    <property type="match status" value="1"/>
</dbReference>
<protein>
    <submittedName>
        <fullName evidence="7">Oxidoreductase</fullName>
    </submittedName>
</protein>
<keyword evidence="5" id="KW-0411">Iron-sulfur</keyword>
<evidence type="ECO:0000256" key="3">
    <source>
        <dbReference type="ARBA" id="ARBA00023002"/>
    </source>
</evidence>
<organism evidence="7 8">
    <name type="scientific">Hyphomonas atlantica</name>
    <dbReference type="NCBI Taxonomy" id="1280948"/>
    <lineage>
        <taxon>Bacteria</taxon>
        <taxon>Pseudomonadati</taxon>
        <taxon>Pseudomonadota</taxon>
        <taxon>Alphaproteobacteria</taxon>
        <taxon>Hyphomonadales</taxon>
        <taxon>Hyphomonadaceae</taxon>
        <taxon>Hyphomonas</taxon>
    </lineage>
</organism>
<evidence type="ECO:0000256" key="4">
    <source>
        <dbReference type="ARBA" id="ARBA00023004"/>
    </source>
</evidence>
<dbReference type="Gene3D" id="3.90.380.10">
    <property type="entry name" value="Naphthalene 1,2-dioxygenase Alpha Subunit, Chain A, domain 1"/>
    <property type="match status" value="1"/>
</dbReference>
<dbReference type="GO" id="GO:0046872">
    <property type="term" value="F:metal ion binding"/>
    <property type="evidence" value="ECO:0007669"/>
    <property type="project" value="UniProtKB-KW"/>
</dbReference>
<accession>A0A356W6X0</accession>
<dbReference type="GO" id="GO:0051537">
    <property type="term" value="F:2 iron, 2 sulfur cluster binding"/>
    <property type="evidence" value="ECO:0007669"/>
    <property type="project" value="UniProtKB-KW"/>
</dbReference>
<feature type="domain" description="Rieske" evidence="6">
    <location>
        <begin position="14"/>
        <end position="119"/>
    </location>
</feature>
<comment type="caution">
    <text evidence="7">The sequence shown here is derived from an EMBL/GenBank/DDBJ whole genome shotgun (WGS) entry which is preliminary data.</text>
</comment>
<dbReference type="AlphaFoldDB" id="A0A356W6X0"/>
<dbReference type="InterPro" id="IPR050584">
    <property type="entry name" value="Cholesterol_7-desaturase"/>
</dbReference>
<dbReference type="Gene3D" id="2.102.10.10">
    <property type="entry name" value="Rieske [2Fe-2S] iron-sulphur domain"/>
    <property type="match status" value="1"/>
</dbReference>
<evidence type="ECO:0000256" key="5">
    <source>
        <dbReference type="ARBA" id="ARBA00023014"/>
    </source>
</evidence>
<dbReference type="Proteomes" id="UP000263957">
    <property type="component" value="Unassembled WGS sequence"/>
</dbReference>
<evidence type="ECO:0000313" key="8">
    <source>
        <dbReference type="Proteomes" id="UP000263957"/>
    </source>
</evidence>
<dbReference type="InterPro" id="IPR017941">
    <property type="entry name" value="Rieske_2Fe-2S"/>
</dbReference>
<keyword evidence="3" id="KW-0560">Oxidoreductase</keyword>
<dbReference type="InterPro" id="IPR044043">
    <property type="entry name" value="VanA_C_cat"/>
</dbReference>
<dbReference type="PANTHER" id="PTHR21266">
    <property type="entry name" value="IRON-SULFUR DOMAIN CONTAINING PROTEIN"/>
    <property type="match status" value="1"/>
</dbReference>
<keyword evidence="1" id="KW-0001">2Fe-2S</keyword>
<gene>
    <name evidence="7" type="ORF">DD728_11140</name>
</gene>
<dbReference type="Pfam" id="PF00355">
    <property type="entry name" value="Rieske"/>
    <property type="match status" value="1"/>
</dbReference>
<name>A0A356W6X0_9PROT</name>
<dbReference type="Pfam" id="PF19112">
    <property type="entry name" value="VanA_C"/>
    <property type="match status" value="1"/>
</dbReference>
<dbReference type="SUPFAM" id="SSF50022">
    <property type="entry name" value="ISP domain"/>
    <property type="match status" value="1"/>
</dbReference>
<dbReference type="EMBL" id="DOGS01000225">
    <property type="protein sequence ID" value="HBQ49414.1"/>
    <property type="molecule type" value="Genomic_DNA"/>
</dbReference>
<dbReference type="InterPro" id="IPR036922">
    <property type="entry name" value="Rieske_2Fe-2S_sf"/>
</dbReference>
<proteinExistence type="predicted"/>
<evidence type="ECO:0000259" key="6">
    <source>
        <dbReference type="PROSITE" id="PS51296"/>
    </source>
</evidence>
<dbReference type="SUPFAM" id="SSF55961">
    <property type="entry name" value="Bet v1-like"/>
    <property type="match status" value="1"/>
</dbReference>
<keyword evidence="2" id="KW-0479">Metal-binding</keyword>